<accession>A0A177F999</accession>
<keyword evidence="3" id="KW-1185">Reference proteome</keyword>
<feature type="compositionally biased region" description="Acidic residues" evidence="1">
    <location>
        <begin position="149"/>
        <end position="161"/>
    </location>
</feature>
<protein>
    <submittedName>
        <fullName evidence="2">Uncharacterized protein</fullName>
    </submittedName>
</protein>
<reference evidence="2 3" key="1">
    <citation type="submission" date="2016-03" db="EMBL/GenBank/DDBJ databases">
        <title>Draft genome sequence of the Fonsecaea monophora CBS 269.37.</title>
        <authorList>
            <person name="Bombassaro A."/>
            <person name="Vinicius W.A."/>
            <person name="De Hoog S."/>
            <person name="Sun J."/>
            <person name="Souza E.M."/>
            <person name="Raittz R.T."/>
            <person name="Costa F."/>
            <person name="Leao A.C."/>
            <person name="Tadra-Sfeir M.Z."/>
            <person name="Baura V."/>
            <person name="Balsanelli E."/>
            <person name="Pedrosa F.O."/>
            <person name="Moreno L.F."/>
            <person name="Steffens M.B."/>
            <person name="Xi L."/>
            <person name="Bocca A.L."/>
            <person name="Felipe M.S."/>
            <person name="Teixeira M."/>
            <person name="Telles Filho F.Q."/>
            <person name="Azevedo C.M."/>
            <person name="Gomes R."/>
            <person name="Vicente V.A."/>
        </authorList>
    </citation>
    <scope>NUCLEOTIDE SEQUENCE [LARGE SCALE GENOMIC DNA]</scope>
    <source>
        <strain evidence="2 3">CBS 269.37</strain>
    </source>
</reference>
<gene>
    <name evidence="2" type="ORF">AYO21_04872</name>
</gene>
<dbReference type="AlphaFoldDB" id="A0A177F999"/>
<feature type="compositionally biased region" description="Polar residues" evidence="1">
    <location>
        <begin position="52"/>
        <end position="64"/>
    </location>
</feature>
<feature type="region of interest" description="Disordered" evidence="1">
    <location>
        <begin position="1"/>
        <end position="161"/>
    </location>
</feature>
<evidence type="ECO:0000313" key="3">
    <source>
        <dbReference type="Proteomes" id="UP000077002"/>
    </source>
</evidence>
<dbReference type="Proteomes" id="UP000077002">
    <property type="component" value="Unassembled WGS sequence"/>
</dbReference>
<dbReference type="RefSeq" id="XP_022512747.1">
    <property type="nucleotide sequence ID" value="XM_022654843.1"/>
</dbReference>
<feature type="compositionally biased region" description="Low complexity" evidence="1">
    <location>
        <begin position="88"/>
        <end position="102"/>
    </location>
</feature>
<feature type="region of interest" description="Disordered" evidence="1">
    <location>
        <begin position="274"/>
        <end position="323"/>
    </location>
</feature>
<dbReference type="GeneID" id="34600040"/>
<feature type="compositionally biased region" description="Polar residues" evidence="1">
    <location>
        <begin position="119"/>
        <end position="133"/>
    </location>
</feature>
<organism evidence="2 3">
    <name type="scientific">Fonsecaea monophora</name>
    <dbReference type="NCBI Taxonomy" id="254056"/>
    <lineage>
        <taxon>Eukaryota</taxon>
        <taxon>Fungi</taxon>
        <taxon>Dikarya</taxon>
        <taxon>Ascomycota</taxon>
        <taxon>Pezizomycotina</taxon>
        <taxon>Eurotiomycetes</taxon>
        <taxon>Chaetothyriomycetidae</taxon>
        <taxon>Chaetothyriales</taxon>
        <taxon>Herpotrichiellaceae</taxon>
        <taxon>Fonsecaea</taxon>
    </lineage>
</organism>
<name>A0A177F999_9EURO</name>
<dbReference type="EMBL" id="LVKK01000029">
    <property type="protein sequence ID" value="OAG40795.1"/>
    <property type="molecule type" value="Genomic_DNA"/>
</dbReference>
<evidence type="ECO:0000256" key="1">
    <source>
        <dbReference type="SAM" id="MobiDB-lite"/>
    </source>
</evidence>
<comment type="caution">
    <text evidence="2">The sequence shown here is derived from an EMBL/GenBank/DDBJ whole genome shotgun (WGS) entry which is preliminary data.</text>
</comment>
<dbReference type="OrthoDB" id="10627198at2759"/>
<proteinExistence type="predicted"/>
<sequence>MPSSWLEDGEQFRYDGMGSSTLYQLDEGRVPTDADGAQAHGEHALSGPPPHQHQSPIYSAQRVSSHGGGFGTYNPHDAWGVGTPTSNQQRMQTAGMAAAAAQYPDDIDRSRWHEAQPPNDLSYSPTFSDSPIISSVGHRGARRSSDLDSLFEDSSDLGDDEEGQASMMMHAAAGVVHDSPAGVVALPSDHNHHDDDDSFDRPSPCGLSQQLQGQLNVSSSEAGVELVLPVRGQGEYDMDLARKGDDEEKETGENDDHIQKPDLEAFTIAPAAAPLQNVPVIPRTASVRAATTPPSKRGGCRARRRGNGVSKDTPTTKAAAARV</sequence>
<feature type="region of interest" description="Disordered" evidence="1">
    <location>
        <begin position="185"/>
        <end position="208"/>
    </location>
</feature>
<evidence type="ECO:0000313" key="2">
    <source>
        <dbReference type="EMBL" id="OAG40795.1"/>
    </source>
</evidence>